<dbReference type="Pfam" id="PF13193">
    <property type="entry name" value="AMP-binding_C"/>
    <property type="match status" value="2"/>
</dbReference>
<dbReference type="Pfam" id="PF00501">
    <property type="entry name" value="AMP-binding"/>
    <property type="match status" value="3"/>
</dbReference>
<dbReference type="Proteomes" id="UP000667349">
    <property type="component" value="Unassembled WGS sequence"/>
</dbReference>
<dbReference type="PANTHER" id="PTHR24096:SF149">
    <property type="entry name" value="AMP-BINDING DOMAIN-CONTAINING PROTEIN-RELATED"/>
    <property type="match status" value="1"/>
</dbReference>
<organism evidence="7 8">
    <name type="scientific">Acromyrmex insinuator</name>
    <dbReference type="NCBI Taxonomy" id="230686"/>
    <lineage>
        <taxon>Eukaryota</taxon>
        <taxon>Metazoa</taxon>
        <taxon>Ecdysozoa</taxon>
        <taxon>Arthropoda</taxon>
        <taxon>Hexapoda</taxon>
        <taxon>Insecta</taxon>
        <taxon>Pterygota</taxon>
        <taxon>Neoptera</taxon>
        <taxon>Endopterygota</taxon>
        <taxon>Hymenoptera</taxon>
        <taxon>Apocrita</taxon>
        <taxon>Aculeata</taxon>
        <taxon>Formicoidea</taxon>
        <taxon>Formicidae</taxon>
        <taxon>Myrmicinae</taxon>
        <taxon>Acromyrmex</taxon>
    </lineage>
</organism>
<dbReference type="Gene3D" id="3.40.50.12780">
    <property type="entry name" value="N-terminal domain of ligase-like"/>
    <property type="match status" value="4"/>
</dbReference>
<comment type="subcellular location">
    <subcellularLocation>
        <location evidence="1">Peroxisome</location>
    </subcellularLocation>
</comment>
<comment type="caution">
    <text evidence="7">The sequence shown here is derived from an EMBL/GenBank/DDBJ whole genome shotgun (WGS) entry which is preliminary data.</text>
</comment>
<evidence type="ECO:0000259" key="5">
    <source>
        <dbReference type="Pfam" id="PF00501"/>
    </source>
</evidence>
<evidence type="ECO:0000256" key="4">
    <source>
        <dbReference type="ARBA" id="ARBA00023140"/>
    </source>
</evidence>
<keyword evidence="7" id="KW-0503">Monooxygenase</keyword>
<protein>
    <submittedName>
        <fullName evidence="7">LUCI monooxygenase</fullName>
    </submittedName>
</protein>
<evidence type="ECO:0000256" key="3">
    <source>
        <dbReference type="ARBA" id="ARBA00022598"/>
    </source>
</evidence>
<evidence type="ECO:0000313" key="8">
    <source>
        <dbReference type="Proteomes" id="UP000667349"/>
    </source>
</evidence>
<dbReference type="SUPFAM" id="SSF56801">
    <property type="entry name" value="Acetyl-CoA synthetase-like"/>
    <property type="match status" value="4"/>
</dbReference>
<feature type="domain" description="AMP-dependent synthetase/ligase" evidence="5">
    <location>
        <begin position="1405"/>
        <end position="1753"/>
    </location>
</feature>
<keyword evidence="7" id="KW-0560">Oxidoreductase</keyword>
<dbReference type="PROSITE" id="PS00455">
    <property type="entry name" value="AMP_BINDING"/>
    <property type="match status" value="2"/>
</dbReference>
<evidence type="ECO:0000313" key="7">
    <source>
        <dbReference type="EMBL" id="KAG5313639.1"/>
    </source>
</evidence>
<evidence type="ECO:0000256" key="1">
    <source>
        <dbReference type="ARBA" id="ARBA00004275"/>
    </source>
</evidence>
<comment type="similarity">
    <text evidence="2">Belongs to the ATP-dependent AMP-binding enzyme family.</text>
</comment>
<dbReference type="Gene3D" id="2.30.38.10">
    <property type="entry name" value="Luciferase, Domain 3"/>
    <property type="match status" value="1"/>
</dbReference>
<dbReference type="Gene3D" id="3.30.300.30">
    <property type="match status" value="3"/>
</dbReference>
<dbReference type="EMBL" id="JAANHZ010000244">
    <property type="protein sequence ID" value="KAG5313639.1"/>
    <property type="molecule type" value="Genomic_DNA"/>
</dbReference>
<evidence type="ECO:0000256" key="2">
    <source>
        <dbReference type="ARBA" id="ARBA00006432"/>
    </source>
</evidence>
<feature type="domain" description="AMP-dependent synthetase/ligase" evidence="5">
    <location>
        <begin position="260"/>
        <end position="348"/>
    </location>
</feature>
<dbReference type="InterPro" id="IPR045851">
    <property type="entry name" value="AMP-bd_C_sf"/>
</dbReference>
<proteinExistence type="inferred from homology"/>
<reference evidence="7" key="1">
    <citation type="submission" date="2020-02" db="EMBL/GenBank/DDBJ databases">
        <title>Relaxed selection underlies rapid genomic changes in the transitions from sociality to social parasitism in ants.</title>
        <authorList>
            <person name="Bi X."/>
        </authorList>
    </citation>
    <scope>NUCLEOTIDE SEQUENCE</scope>
    <source>
        <strain evidence="7">BGI-DK2013a</strain>
        <tissue evidence="7">Whole body</tissue>
    </source>
</reference>
<name>A0A836JH08_9HYME</name>
<keyword evidence="4" id="KW-0576">Peroxisome</keyword>
<feature type="domain" description="AMP-binding enzyme C-terminal" evidence="6">
    <location>
        <begin position="1206"/>
        <end position="1282"/>
    </location>
</feature>
<dbReference type="InterPro" id="IPR020845">
    <property type="entry name" value="AMP-binding_CS"/>
</dbReference>
<feature type="non-terminal residue" evidence="7">
    <location>
        <position position="1"/>
    </location>
</feature>
<dbReference type="GO" id="GO:0016405">
    <property type="term" value="F:CoA-ligase activity"/>
    <property type="evidence" value="ECO:0007669"/>
    <property type="project" value="TreeGrafter"/>
</dbReference>
<feature type="non-terminal residue" evidence="7">
    <location>
        <position position="1892"/>
    </location>
</feature>
<sequence length="1892" mass="213189">VLDLCTRHTIFRRAWFKIENDILIGEEVPIYRECTNVGALVLEKMRSRPEFVAQVEAVTGTETTFAEMMEKSVKCTLWLKEQAVQPGDNIIDICTHLKSYIPLLAALYIDAISNPWDNELSPSMLLILPLFQLVSVFFAKFIKENNLNTKLVVFGKLAGFENASLMSILRSQNMGINEFECLKLGISHAFMINYMAHVKIHNFRGHVSCGRLPCDDLFIIIKAIYNLCRFIKKYEASVSWFRCDSCFPIRLVKFGILSKYSLPTLKILLFGDAHFREELQQSLVKLLPHTNITVDYARQTKHSKPGSCGFVCETGRLEVVDPDMGKVLGVNKTGEIWAKSLYMMNGYYNNSEATKNAIDSDGKMLEVAVMAVPHDVGEEHAMAFIAKVPGKEKILIVSVKSLSRCILAFLQYIPSFRIEDNILIGAEQTHPKCTNIGELVLDRLRNKPDFVDKYTWTGNHIDTYILVFASSYVAAVICLWEKSIKKYVILCKLGLMIYSVENLVEATKEENLEVKIVTWLGADISFPYILFKYNILQKYPMPFLKKLVIIGGLFLKKIGLKIKIVDEQTGQALGSNKTGELCITSEFIMNGYYKNPEETKNVIDSNGYWLHIKDIMDDEEGEIYFVSRLSDFINYRSIKLSSAEIESILEIHPSVLKAAVVSVPHETDIEVTEKELHDLVANNLPNIVSLGGIKFVDKLLRLTTGKIDKKQLKLLIKLNLKNIIHFSQSKRTKIIKEFIKMCERMTAIDNSKKLHYHDAIREFRIEDNILTGKEIPINREPVNISEVLLKTLKSKPNCIGQVDALSGEQDTYADMSERSIKCALWLQKQGVKPGDIIGLCCDNDMNAIIIMLGTMYIGAISNPWDNELSPMTARYFLSLTSPKIVFAMPSLVPILEEAMKELQMNMKIVVSHKLNGYTSVEDILSDHEINEIIEFKCAKISSPDDVALLSLSSGTTGMPKATEISHSSLYNCLLPEKVTELEGHTGLWTHTLRWHYGVQLAFHAILAYSTKILAPCSIILNDDDEAICRFIEKYRVTWFSTEPGMLIRFYKSDLLEKYKLLTLKEVMSTGANLGKEHQIALAKKLPHAFITTGYGSTDAGADVTVMIKGCKLGSIGFVVPNVRIKVTDVETGKTLGANQNGELRLKLPCIMNGYYKRPEETERAFDSEGWLLSGDIGYYDDDGNVFLIDRISQFIIFHGINISTAEIENVLKTHPAVSQVAVIGIPHEIAGQHPKAVVSRMPHKTVTEEELHDLVATNLPEYCKLRGGVTFLNKLPRTATGKIAKKQLRNMFNFSCRKISMKNISKNVYLRSVKTDNKICDFPLYISNIVKCTPQHLECTLFRYYFLQKRYPLSTKESKFKVRIKDNILLGPEYPIHRESVNIAETILQSLKSKPDCIGQIDAITDKQTTYAEMSERSIKCALWLKKQGVKSGDIISICTDNNLDAIIALLGIMYLNGKCNTWDHKLSLMTARNFLSIMSPTIIFTIPLSAANLTEAAKELKMNVKIVVFGKLDGYESIDDILKGHDNHEIFEFKCTPISNPDEVSIIVLTSGTTGIPKCTELSHSCLHNCLLPVNIAEMKGHVCMFTPTIRWQYGIVLAFKIILTYSTRIIVPDYVIDDNTSNMYNFIEKYRVTWLGIDPFILIELVKANILEKYRLTTLKVIATAGSNFPRQYQETLIKKLPKVLIKNTYGSTDSGGSLSCQNKDSKPGSVGFPLPNVQIKVTDTQTEEVLGINKVGELRIKVPCVMNGYYKNPEATKKAFDSDGWLRSGDLGFYDDDGELFITNRISDFILFRAINVLPTEIEAVLQTHPAILQVAVIGIPHEIDEQHPMAIVSIIPGKTVTEQELISLVETNLPDHCRIRAGVKFVDKLPRTATGKIAKRQLQSMFMN</sequence>
<dbReference type="GO" id="GO:0005777">
    <property type="term" value="C:peroxisome"/>
    <property type="evidence" value="ECO:0007669"/>
    <property type="project" value="UniProtKB-SubCell"/>
</dbReference>
<gene>
    <name evidence="7" type="primary">Luci_1</name>
    <name evidence="7" type="ORF">G6Z75_0000595</name>
</gene>
<feature type="domain" description="AMP-dependent synthetase/ligase" evidence="5">
    <location>
        <begin position="807"/>
        <end position="1155"/>
    </location>
</feature>
<accession>A0A836JH08</accession>
<feature type="domain" description="AMP-binding enzyme C-terminal" evidence="6">
    <location>
        <begin position="1804"/>
        <end position="1880"/>
    </location>
</feature>
<dbReference type="PANTHER" id="PTHR24096">
    <property type="entry name" value="LONG-CHAIN-FATTY-ACID--COA LIGASE"/>
    <property type="match status" value="1"/>
</dbReference>
<dbReference type="InterPro" id="IPR025110">
    <property type="entry name" value="AMP-bd_C"/>
</dbReference>
<dbReference type="InterPro" id="IPR042099">
    <property type="entry name" value="ANL_N_sf"/>
</dbReference>
<dbReference type="GO" id="GO:0004497">
    <property type="term" value="F:monooxygenase activity"/>
    <property type="evidence" value="ECO:0007669"/>
    <property type="project" value="UniProtKB-KW"/>
</dbReference>
<keyword evidence="3" id="KW-0436">Ligase</keyword>
<evidence type="ECO:0000259" key="6">
    <source>
        <dbReference type="Pfam" id="PF13193"/>
    </source>
</evidence>
<keyword evidence="8" id="KW-1185">Reference proteome</keyword>
<dbReference type="InterPro" id="IPR000873">
    <property type="entry name" value="AMP-dep_synth/lig_dom"/>
</dbReference>